<dbReference type="EnsemblMetazoa" id="PPA08930.1">
    <property type="protein sequence ID" value="PPA08930.1"/>
    <property type="gene ID" value="WBGene00098484"/>
</dbReference>
<dbReference type="InterPro" id="IPR051119">
    <property type="entry name" value="Nematode_SR-like"/>
</dbReference>
<dbReference type="PANTHER" id="PTHR31627:SF42">
    <property type="entry name" value="G_PROTEIN_RECEP_F1_2 DOMAIN-CONTAINING PROTEIN-RELATED"/>
    <property type="match status" value="1"/>
</dbReference>
<gene>
    <name evidence="1" type="primary">WBGene00098484</name>
</gene>
<organism evidence="1 2">
    <name type="scientific">Pristionchus pacificus</name>
    <name type="common">Parasitic nematode worm</name>
    <dbReference type="NCBI Taxonomy" id="54126"/>
    <lineage>
        <taxon>Eukaryota</taxon>
        <taxon>Metazoa</taxon>
        <taxon>Ecdysozoa</taxon>
        <taxon>Nematoda</taxon>
        <taxon>Chromadorea</taxon>
        <taxon>Rhabditida</taxon>
        <taxon>Rhabditina</taxon>
        <taxon>Diplogasteromorpha</taxon>
        <taxon>Diplogasteroidea</taxon>
        <taxon>Neodiplogasteridae</taxon>
        <taxon>Pristionchus</taxon>
    </lineage>
</organism>
<protein>
    <submittedName>
        <fullName evidence="1">G protein-coupled receptor</fullName>
    </submittedName>
</protein>
<dbReference type="Proteomes" id="UP000005239">
    <property type="component" value="Unassembled WGS sequence"/>
</dbReference>
<proteinExistence type="predicted"/>
<keyword evidence="2" id="KW-1185">Reference proteome</keyword>
<dbReference type="InterPro" id="IPR019426">
    <property type="entry name" value="7TM_GPCR_serpentine_rcpt_Srv"/>
</dbReference>
<accession>A0A2A6D3A7</accession>
<sequence length="343" mass="39179">MDIHRPEVDIDRPQLYIFYLPVSIVSLIIYVQIIVEIYRKRASFIYDSLFFRMTCSQSIYDITYVIMYFVMELPQDWKALTPFYEVMNDTIIPQLIYAHLFMCFIGQILGVTMMAISRMLLVCHPARKITNQMKNLTTRHVILLHCLIPALYAWYEQKHELAFRILNLATSFSGKAGATTVHGTAASFGGAINSIVLVVLGLAGSISSAVCYVRISLTLRKRPFHVWRSELHILASSFVLFCALCTLTAYFVVSLYTLYSNMSLYFPVRKHFYAFTFFLSLANPWCLIISSASMRSAVLRRTLPSCCARLPLFQSHYSQSNTPIHGSATVSTLWNPHVFTSHP</sequence>
<dbReference type="SUPFAM" id="SSF81321">
    <property type="entry name" value="Family A G protein-coupled receptor-like"/>
    <property type="match status" value="1"/>
</dbReference>
<evidence type="ECO:0000313" key="1">
    <source>
        <dbReference type="EnsemblMetazoa" id="PPA08930.1"/>
    </source>
</evidence>
<dbReference type="AlphaFoldDB" id="A0A2A6D3A7"/>
<reference evidence="1" key="2">
    <citation type="submission" date="2022-06" db="UniProtKB">
        <authorList>
            <consortium name="EnsemblMetazoa"/>
        </authorList>
    </citation>
    <scope>IDENTIFICATION</scope>
    <source>
        <strain evidence="1">PS312</strain>
    </source>
</reference>
<name>A0A2A6D3A7_PRIPA</name>
<evidence type="ECO:0000313" key="2">
    <source>
        <dbReference type="Proteomes" id="UP000005239"/>
    </source>
</evidence>
<accession>A0A8R1Y7G3</accession>
<dbReference type="Gene3D" id="1.20.1070.10">
    <property type="entry name" value="Rhodopsin 7-helix transmembrane proteins"/>
    <property type="match status" value="1"/>
</dbReference>
<dbReference type="Pfam" id="PF10323">
    <property type="entry name" value="7TM_GPCR_Srv"/>
    <property type="match status" value="1"/>
</dbReference>
<reference evidence="2" key="1">
    <citation type="journal article" date="2008" name="Nat. Genet.">
        <title>The Pristionchus pacificus genome provides a unique perspective on nematode lifestyle and parasitism.</title>
        <authorList>
            <person name="Dieterich C."/>
            <person name="Clifton S.W."/>
            <person name="Schuster L.N."/>
            <person name="Chinwalla A."/>
            <person name="Delehaunty K."/>
            <person name="Dinkelacker I."/>
            <person name="Fulton L."/>
            <person name="Fulton R."/>
            <person name="Godfrey J."/>
            <person name="Minx P."/>
            <person name="Mitreva M."/>
            <person name="Roeseler W."/>
            <person name="Tian H."/>
            <person name="Witte H."/>
            <person name="Yang S.P."/>
            <person name="Wilson R.K."/>
            <person name="Sommer R.J."/>
        </authorList>
    </citation>
    <scope>NUCLEOTIDE SEQUENCE [LARGE SCALE GENOMIC DNA]</scope>
    <source>
        <strain evidence="2">PS312</strain>
    </source>
</reference>
<dbReference type="PANTHER" id="PTHR31627">
    <property type="entry name" value="SERPENTINE RECEPTOR CLASS GAMMA-RELATED"/>
    <property type="match status" value="1"/>
</dbReference>